<evidence type="ECO:0000313" key="12">
    <source>
        <dbReference type="EMBL" id="GGD77295.1"/>
    </source>
</evidence>
<evidence type="ECO:0000256" key="9">
    <source>
        <dbReference type="RuleBase" id="RU365103"/>
    </source>
</evidence>
<feature type="domain" description="Glycosyl transferase family 1" evidence="10">
    <location>
        <begin position="247"/>
        <end position="394"/>
    </location>
</feature>
<comment type="subcellular location">
    <subcellularLocation>
        <location evidence="1">Cell envelope</location>
    </subcellularLocation>
    <subcellularLocation>
        <location evidence="9">Cell membrane</location>
    </subcellularLocation>
</comment>
<proteinExistence type="inferred from homology"/>
<evidence type="ECO:0000256" key="1">
    <source>
        <dbReference type="ARBA" id="ARBA00004196"/>
    </source>
</evidence>
<keyword evidence="6 9" id="KW-0808">Transferase</keyword>
<dbReference type="NCBIfam" id="NF004388">
    <property type="entry name" value="PRK05749.1-4"/>
    <property type="match status" value="1"/>
</dbReference>
<evidence type="ECO:0000256" key="7">
    <source>
        <dbReference type="ARBA" id="ARBA00031445"/>
    </source>
</evidence>
<evidence type="ECO:0000259" key="11">
    <source>
        <dbReference type="Pfam" id="PF04413"/>
    </source>
</evidence>
<reference evidence="13" key="1">
    <citation type="journal article" date="2019" name="Int. J. Syst. Evol. Microbiol.">
        <title>The Global Catalogue of Microorganisms (GCM) 10K type strain sequencing project: providing services to taxonomists for standard genome sequencing and annotation.</title>
        <authorList>
            <consortium name="The Broad Institute Genomics Platform"/>
            <consortium name="The Broad Institute Genome Sequencing Center for Infectious Disease"/>
            <person name="Wu L."/>
            <person name="Ma J."/>
        </authorList>
    </citation>
    <scope>NUCLEOTIDE SEQUENCE [LARGE SCALE GENOMIC DNA]</scope>
    <source>
        <strain evidence="13">CGMCC 1.12923</strain>
    </source>
</reference>
<evidence type="ECO:0000313" key="13">
    <source>
        <dbReference type="Proteomes" id="UP000614272"/>
    </source>
</evidence>
<dbReference type="InterPro" id="IPR038107">
    <property type="entry name" value="Glycos_transf_N_sf"/>
</dbReference>
<comment type="caution">
    <text evidence="12">The sequence shown here is derived from an EMBL/GenBank/DDBJ whole genome shotgun (WGS) entry which is preliminary data.</text>
</comment>
<keyword evidence="5" id="KW-0997">Cell inner membrane</keyword>
<comment type="pathway">
    <text evidence="2 9">Bacterial outer membrane biogenesis; LPS core biosynthesis.</text>
</comment>
<dbReference type="Gene3D" id="3.40.50.11720">
    <property type="entry name" value="3-Deoxy-D-manno-octulosonic-acid transferase, N-terminal domain"/>
    <property type="match status" value="1"/>
</dbReference>
<dbReference type="InterPro" id="IPR001296">
    <property type="entry name" value="Glyco_trans_1"/>
</dbReference>
<dbReference type="EC" id="2.4.99.12" evidence="3 9"/>
<dbReference type="PANTHER" id="PTHR42755:SF1">
    <property type="entry name" value="3-DEOXY-D-MANNO-OCTULOSONIC ACID TRANSFERASE, MITOCHONDRIAL-RELATED"/>
    <property type="match status" value="1"/>
</dbReference>
<keyword evidence="13" id="KW-1185">Reference proteome</keyword>
<name>A0ABQ1RSJ2_9ALTE</name>
<dbReference type="GO" id="GO:0016740">
    <property type="term" value="F:transferase activity"/>
    <property type="evidence" value="ECO:0007669"/>
    <property type="project" value="UniProtKB-KW"/>
</dbReference>
<dbReference type="InterPro" id="IPR007507">
    <property type="entry name" value="Glycos_transf_N"/>
</dbReference>
<comment type="function">
    <text evidence="9">Involved in lipopolysaccharide (LPS) biosynthesis. Catalyzes the transfer of 3-deoxy-D-manno-octulosonate (Kdo) residue(s) from CMP-Kdo to lipid IV(A), the tetraacyldisaccharide-1,4'-bisphosphate precursor of lipid A.</text>
</comment>
<dbReference type="Proteomes" id="UP000614272">
    <property type="component" value="Unassembled WGS sequence"/>
</dbReference>
<evidence type="ECO:0000256" key="2">
    <source>
        <dbReference type="ARBA" id="ARBA00004713"/>
    </source>
</evidence>
<dbReference type="SUPFAM" id="SSF53756">
    <property type="entry name" value="UDP-Glycosyltransferase/glycogen phosphorylase"/>
    <property type="match status" value="1"/>
</dbReference>
<evidence type="ECO:0000256" key="8">
    <source>
        <dbReference type="ARBA" id="ARBA00049183"/>
    </source>
</evidence>
<sequence>MFLSLYTLLWILLTPVLTVVMLRRGHNSSTQELRRLPERFGFGPAVQHTGGYLFHCVSVGEVVAAAPLIKQLKTLRPDSTITVTTTTSTGSERLLALFGNTVQHCYLPFDMPFTMNKLLKRLKPERLVIVEVELWPNMIDLCWSREIPVTVINARMTNRSASRYQKLRWLAIPMLKKLSKVCAQGQRDYENYLKLGVAEDKIILTNNIKFDLPDVDVATLRHQVTRTYATDAHKVIVAGSTHAPEEELLLETYQQLKHEYPQLLLVLVPRHPQRFEQVFQLCQHQNMKVVRSSTSAQCQTDTDILLADQMGILRQLYAMADIVFVGGSLSDRGGHNALEPAQLGIPIIMGPSQYNNPQICSTLEAGGALCTVRDETDLVNQCRNWLKEPEAAKRKGLSGQHTIAENAGALQATLKILITS</sequence>
<organism evidence="12 13">
    <name type="scientific">Lacimicrobium alkaliphilum</name>
    <dbReference type="NCBI Taxonomy" id="1526571"/>
    <lineage>
        <taxon>Bacteria</taxon>
        <taxon>Pseudomonadati</taxon>
        <taxon>Pseudomonadota</taxon>
        <taxon>Gammaproteobacteria</taxon>
        <taxon>Alteromonadales</taxon>
        <taxon>Alteromonadaceae</taxon>
        <taxon>Lacimicrobium</taxon>
    </lineage>
</organism>
<evidence type="ECO:0000256" key="4">
    <source>
        <dbReference type="ARBA" id="ARBA00019077"/>
    </source>
</evidence>
<evidence type="ECO:0000256" key="3">
    <source>
        <dbReference type="ARBA" id="ARBA00012621"/>
    </source>
</evidence>
<comment type="similarity">
    <text evidence="9">Belongs to the glycosyltransferase group 1 family.</text>
</comment>
<dbReference type="InterPro" id="IPR039901">
    <property type="entry name" value="Kdotransferase"/>
</dbReference>
<evidence type="ECO:0000256" key="6">
    <source>
        <dbReference type="ARBA" id="ARBA00022679"/>
    </source>
</evidence>
<protein>
    <recommendedName>
        <fullName evidence="4 9">3-deoxy-D-manno-octulosonic acid transferase</fullName>
        <shortName evidence="9">Kdo transferase</shortName>
        <ecNumber evidence="3 9">2.4.99.12</ecNumber>
    </recommendedName>
    <alternativeName>
        <fullName evidence="7 9">Lipid IV(A) 3-deoxy-D-manno-octulosonic acid transferase</fullName>
    </alternativeName>
</protein>
<evidence type="ECO:0000259" key="10">
    <source>
        <dbReference type="Pfam" id="PF00534"/>
    </source>
</evidence>
<feature type="domain" description="3-deoxy-D-manno-octulosonic-acid transferase N-terminal" evidence="11">
    <location>
        <begin position="35"/>
        <end position="211"/>
    </location>
</feature>
<comment type="catalytic activity">
    <reaction evidence="8 9">
        <text>lipid IVA (E. coli) + CMP-3-deoxy-beta-D-manno-octulosonate = alpha-Kdo-(2-&gt;6)-lipid IVA (E. coli) + CMP + H(+)</text>
        <dbReference type="Rhea" id="RHEA:28066"/>
        <dbReference type="ChEBI" id="CHEBI:15378"/>
        <dbReference type="ChEBI" id="CHEBI:58603"/>
        <dbReference type="ChEBI" id="CHEBI:60364"/>
        <dbReference type="ChEBI" id="CHEBI:60377"/>
        <dbReference type="ChEBI" id="CHEBI:85987"/>
        <dbReference type="EC" id="2.4.99.12"/>
    </reaction>
</comment>
<dbReference type="PANTHER" id="PTHR42755">
    <property type="entry name" value="3-DEOXY-MANNO-OCTULOSONATE CYTIDYLYLTRANSFERASE"/>
    <property type="match status" value="1"/>
</dbReference>
<keyword evidence="9" id="KW-1003">Cell membrane</keyword>
<evidence type="ECO:0000256" key="5">
    <source>
        <dbReference type="ARBA" id="ARBA00022519"/>
    </source>
</evidence>
<gene>
    <name evidence="12" type="ORF">GCM10011357_35460</name>
</gene>
<dbReference type="Pfam" id="PF00534">
    <property type="entry name" value="Glycos_transf_1"/>
    <property type="match status" value="1"/>
</dbReference>
<dbReference type="Pfam" id="PF04413">
    <property type="entry name" value="Glycos_transf_N"/>
    <property type="match status" value="1"/>
</dbReference>
<dbReference type="Gene3D" id="3.40.50.2000">
    <property type="entry name" value="Glycogen Phosphorylase B"/>
    <property type="match status" value="1"/>
</dbReference>
<accession>A0ABQ1RSJ2</accession>
<keyword evidence="5" id="KW-0472">Membrane</keyword>
<dbReference type="EMBL" id="BMGJ01000019">
    <property type="protein sequence ID" value="GGD77295.1"/>
    <property type="molecule type" value="Genomic_DNA"/>
</dbReference>
<keyword evidence="9" id="KW-0448">Lipopolysaccharide biosynthesis</keyword>